<protein>
    <recommendedName>
        <fullName evidence="1">AB hydrolase-1 domain-containing protein</fullName>
    </recommendedName>
</protein>
<evidence type="ECO:0000259" key="1">
    <source>
        <dbReference type="Pfam" id="PF12697"/>
    </source>
</evidence>
<sequence length="293" mass="33172">MTIDYSTKYDARFVTSTDGTEIYTDAAGNRSPSAPVIVLIHGGSMVKESYDPIFQDPMWTSRVFLVRYDARGHGRSGKPPTHEGWESKRIWEDFEIVCREFDVQETYVLGWSLGSAHFVDIMTYNSSITISGLINVAGAVVLVPEMFKSPPSHTPEVYEILNTLARPPSVDDFQEAVFRFINICSDKLSPNLSRVVLEGIMLQPRRCAISMNTRKHDPERMLEEARGGRLKLLAIGGGKDRTLNVEGFKALLEETRWKGYIYKHLEEADHMPWISQPDAFRDVVLGWILGRIS</sequence>
<dbReference type="Proteomes" id="UP001213000">
    <property type="component" value="Unassembled WGS sequence"/>
</dbReference>
<feature type="domain" description="AB hydrolase-1" evidence="1">
    <location>
        <begin position="37"/>
        <end position="282"/>
    </location>
</feature>
<evidence type="ECO:0000313" key="3">
    <source>
        <dbReference type="Proteomes" id="UP001213000"/>
    </source>
</evidence>
<reference evidence="2" key="1">
    <citation type="submission" date="2022-07" db="EMBL/GenBank/DDBJ databases">
        <title>Genome Sequence of Leucocoprinus birnbaumii.</title>
        <authorList>
            <person name="Buettner E."/>
        </authorList>
    </citation>
    <scope>NUCLEOTIDE SEQUENCE</scope>
    <source>
        <strain evidence="2">VT141</strain>
    </source>
</reference>
<proteinExistence type="predicted"/>
<dbReference type="SUPFAM" id="SSF53474">
    <property type="entry name" value="alpha/beta-Hydrolases"/>
    <property type="match status" value="1"/>
</dbReference>
<dbReference type="InterPro" id="IPR000073">
    <property type="entry name" value="AB_hydrolase_1"/>
</dbReference>
<gene>
    <name evidence="2" type="ORF">NP233_g4964</name>
</gene>
<dbReference type="EMBL" id="JANIEX010000281">
    <property type="protein sequence ID" value="KAJ3569557.1"/>
    <property type="molecule type" value="Genomic_DNA"/>
</dbReference>
<evidence type="ECO:0000313" key="2">
    <source>
        <dbReference type="EMBL" id="KAJ3569557.1"/>
    </source>
</evidence>
<name>A0AAD5VTS1_9AGAR</name>
<organism evidence="2 3">
    <name type="scientific">Leucocoprinus birnbaumii</name>
    <dbReference type="NCBI Taxonomy" id="56174"/>
    <lineage>
        <taxon>Eukaryota</taxon>
        <taxon>Fungi</taxon>
        <taxon>Dikarya</taxon>
        <taxon>Basidiomycota</taxon>
        <taxon>Agaricomycotina</taxon>
        <taxon>Agaricomycetes</taxon>
        <taxon>Agaricomycetidae</taxon>
        <taxon>Agaricales</taxon>
        <taxon>Agaricineae</taxon>
        <taxon>Agaricaceae</taxon>
        <taxon>Leucocoprinus</taxon>
    </lineage>
</organism>
<dbReference type="InterPro" id="IPR029058">
    <property type="entry name" value="AB_hydrolase_fold"/>
</dbReference>
<dbReference type="Pfam" id="PF12697">
    <property type="entry name" value="Abhydrolase_6"/>
    <property type="match status" value="1"/>
</dbReference>
<keyword evidence="3" id="KW-1185">Reference proteome</keyword>
<dbReference type="Gene3D" id="3.40.50.1820">
    <property type="entry name" value="alpha/beta hydrolase"/>
    <property type="match status" value="1"/>
</dbReference>
<dbReference type="AlphaFoldDB" id="A0AAD5VTS1"/>
<comment type="caution">
    <text evidence="2">The sequence shown here is derived from an EMBL/GenBank/DDBJ whole genome shotgun (WGS) entry which is preliminary data.</text>
</comment>
<accession>A0AAD5VTS1</accession>